<dbReference type="PANTHER" id="PTHR43671">
    <property type="entry name" value="SERINE/THREONINE-PROTEIN KINASE NEK"/>
    <property type="match status" value="1"/>
</dbReference>
<protein>
    <recommendedName>
        <fullName evidence="2">non-specific serine/threonine protein kinase</fullName>
        <ecNumber evidence="2">2.7.11.1</ecNumber>
    </recommendedName>
</protein>
<dbReference type="Pfam" id="PF00069">
    <property type="entry name" value="Pkinase"/>
    <property type="match status" value="1"/>
</dbReference>
<dbReference type="GO" id="GO:0004674">
    <property type="term" value="F:protein serine/threonine kinase activity"/>
    <property type="evidence" value="ECO:0007669"/>
    <property type="project" value="UniProtKB-KW"/>
</dbReference>
<reference evidence="14" key="1">
    <citation type="submission" date="2024-02" db="UniProtKB">
        <authorList>
            <consortium name="WormBaseParasite"/>
        </authorList>
    </citation>
    <scope>IDENTIFICATION</scope>
</reference>
<accession>A0AAF3FEB6</accession>
<evidence type="ECO:0000256" key="9">
    <source>
        <dbReference type="ARBA" id="ARBA00048679"/>
    </source>
</evidence>
<feature type="binding site" evidence="10">
    <location>
        <position position="33"/>
    </location>
    <ligand>
        <name>ATP</name>
        <dbReference type="ChEBI" id="CHEBI:30616"/>
    </ligand>
</feature>
<dbReference type="Gene3D" id="3.30.200.20">
    <property type="entry name" value="Phosphorylase Kinase, domain 1"/>
    <property type="match status" value="1"/>
</dbReference>
<dbReference type="PROSITE" id="PS50011">
    <property type="entry name" value="PROTEIN_KINASE_DOM"/>
    <property type="match status" value="1"/>
</dbReference>
<comment type="catalytic activity">
    <reaction evidence="9">
        <text>L-seryl-[protein] + ATP = O-phospho-L-seryl-[protein] + ADP + H(+)</text>
        <dbReference type="Rhea" id="RHEA:17989"/>
        <dbReference type="Rhea" id="RHEA-COMP:9863"/>
        <dbReference type="Rhea" id="RHEA-COMP:11604"/>
        <dbReference type="ChEBI" id="CHEBI:15378"/>
        <dbReference type="ChEBI" id="CHEBI:29999"/>
        <dbReference type="ChEBI" id="CHEBI:30616"/>
        <dbReference type="ChEBI" id="CHEBI:83421"/>
        <dbReference type="ChEBI" id="CHEBI:456216"/>
        <dbReference type="EC" id="2.7.11.1"/>
    </reaction>
</comment>
<dbReference type="InterPro" id="IPR050660">
    <property type="entry name" value="NEK_Ser/Thr_kinase"/>
</dbReference>
<dbReference type="InterPro" id="IPR011009">
    <property type="entry name" value="Kinase-like_dom_sf"/>
</dbReference>
<evidence type="ECO:0000256" key="6">
    <source>
        <dbReference type="ARBA" id="ARBA00022777"/>
    </source>
</evidence>
<evidence type="ECO:0000256" key="5">
    <source>
        <dbReference type="ARBA" id="ARBA00022741"/>
    </source>
</evidence>
<keyword evidence="13" id="KW-1185">Reference proteome</keyword>
<organism evidence="13 14">
    <name type="scientific">Mesorhabditis belari</name>
    <dbReference type="NCBI Taxonomy" id="2138241"/>
    <lineage>
        <taxon>Eukaryota</taxon>
        <taxon>Metazoa</taxon>
        <taxon>Ecdysozoa</taxon>
        <taxon>Nematoda</taxon>
        <taxon>Chromadorea</taxon>
        <taxon>Rhabditida</taxon>
        <taxon>Rhabditina</taxon>
        <taxon>Rhabditomorpha</taxon>
        <taxon>Rhabditoidea</taxon>
        <taxon>Rhabditidae</taxon>
        <taxon>Mesorhabditinae</taxon>
        <taxon>Mesorhabditis</taxon>
    </lineage>
</organism>
<dbReference type="SMART" id="SM00220">
    <property type="entry name" value="S_TKc"/>
    <property type="match status" value="1"/>
</dbReference>
<evidence type="ECO:0000256" key="2">
    <source>
        <dbReference type="ARBA" id="ARBA00012513"/>
    </source>
</evidence>
<dbReference type="PANTHER" id="PTHR43671:SF98">
    <property type="entry name" value="SERINE_THREONINE-PROTEIN KINASE NEK11"/>
    <property type="match status" value="1"/>
</dbReference>
<comment type="catalytic activity">
    <reaction evidence="8">
        <text>L-threonyl-[protein] + ATP = O-phospho-L-threonyl-[protein] + ADP + H(+)</text>
        <dbReference type="Rhea" id="RHEA:46608"/>
        <dbReference type="Rhea" id="RHEA-COMP:11060"/>
        <dbReference type="Rhea" id="RHEA-COMP:11605"/>
        <dbReference type="ChEBI" id="CHEBI:15378"/>
        <dbReference type="ChEBI" id="CHEBI:30013"/>
        <dbReference type="ChEBI" id="CHEBI:30616"/>
        <dbReference type="ChEBI" id="CHEBI:61977"/>
        <dbReference type="ChEBI" id="CHEBI:456216"/>
        <dbReference type="EC" id="2.7.11.1"/>
    </reaction>
</comment>
<evidence type="ECO:0000256" key="11">
    <source>
        <dbReference type="RuleBase" id="RU000304"/>
    </source>
</evidence>
<name>A0AAF3FEB6_9BILA</name>
<feature type="domain" description="Protein kinase" evidence="12">
    <location>
        <begin position="6"/>
        <end position="287"/>
    </location>
</feature>
<evidence type="ECO:0000313" key="13">
    <source>
        <dbReference type="Proteomes" id="UP000887575"/>
    </source>
</evidence>
<evidence type="ECO:0000256" key="4">
    <source>
        <dbReference type="ARBA" id="ARBA00022679"/>
    </source>
</evidence>
<comment type="similarity">
    <text evidence="1">Belongs to the protein kinase superfamily. NEK Ser/Thr protein kinase family. NIMA subfamily.</text>
</comment>
<dbReference type="CDD" id="cd14014">
    <property type="entry name" value="STKc_PknB_like"/>
    <property type="match status" value="1"/>
</dbReference>
<keyword evidence="4" id="KW-0808">Transferase</keyword>
<dbReference type="PROSITE" id="PS00108">
    <property type="entry name" value="PROTEIN_KINASE_ST"/>
    <property type="match status" value="1"/>
</dbReference>
<dbReference type="InterPro" id="IPR017441">
    <property type="entry name" value="Protein_kinase_ATP_BS"/>
</dbReference>
<evidence type="ECO:0000256" key="1">
    <source>
        <dbReference type="ARBA" id="ARBA00010886"/>
    </source>
</evidence>
<proteinExistence type="inferred from homology"/>
<keyword evidence="6" id="KW-0418">Kinase</keyword>
<evidence type="ECO:0000256" key="7">
    <source>
        <dbReference type="ARBA" id="ARBA00022840"/>
    </source>
</evidence>
<evidence type="ECO:0000313" key="14">
    <source>
        <dbReference type="WBParaSite" id="MBELARI_LOCUS498"/>
    </source>
</evidence>
<evidence type="ECO:0000259" key="12">
    <source>
        <dbReference type="PROSITE" id="PS50011"/>
    </source>
</evidence>
<keyword evidence="3 11" id="KW-0723">Serine/threonine-protein kinase</keyword>
<evidence type="ECO:0000256" key="3">
    <source>
        <dbReference type="ARBA" id="ARBA00022527"/>
    </source>
</evidence>
<dbReference type="GO" id="GO:0005524">
    <property type="term" value="F:ATP binding"/>
    <property type="evidence" value="ECO:0007669"/>
    <property type="project" value="UniProtKB-UniRule"/>
</dbReference>
<keyword evidence="7 10" id="KW-0067">ATP-binding</keyword>
<sequence>MTTSNPFVERYIGDGAMGQVYELIGHKPPAVIKYMFCGNDAQLEIFKNECEALKKIYHINVVRLYRYTEEGIKVGIVMEYCQKGPLKGVILDPTITYSMNTVLTWGIQLFDAIDHMYQKHQLVHRDIKPDNIFVTNEYQLKIGDFGLVKVVGDGTVTGTFGIGTQRYMSPPEMKEDGAQRDVYEQIEKADVSNSHRNDVYSLGLVMWEIIERRTIFTNYEVSGMFFDRDQLLFDIALKRVTEIESPECQSEVQEIILGCTNFQRIHRPKAAEVLDFLKQTQKANEFISSLPFMPTEDKNQKELKKPIGFDDRTEGVMVESEERKYEKRFEAGSKLKERVYALIKMEWTTPHIRLIDYQGNPRTEWLKFGAVAE</sequence>
<dbReference type="EC" id="2.7.11.1" evidence="2"/>
<evidence type="ECO:0000256" key="10">
    <source>
        <dbReference type="PROSITE-ProRule" id="PRU10141"/>
    </source>
</evidence>
<dbReference type="InterPro" id="IPR008271">
    <property type="entry name" value="Ser/Thr_kinase_AS"/>
</dbReference>
<evidence type="ECO:0000256" key="8">
    <source>
        <dbReference type="ARBA" id="ARBA00047899"/>
    </source>
</evidence>
<dbReference type="AlphaFoldDB" id="A0AAF3FEB6"/>
<dbReference type="SUPFAM" id="SSF56112">
    <property type="entry name" value="Protein kinase-like (PK-like)"/>
    <property type="match status" value="1"/>
</dbReference>
<dbReference type="Gene3D" id="1.10.510.10">
    <property type="entry name" value="Transferase(Phosphotransferase) domain 1"/>
    <property type="match status" value="1"/>
</dbReference>
<dbReference type="PROSITE" id="PS00107">
    <property type="entry name" value="PROTEIN_KINASE_ATP"/>
    <property type="match status" value="1"/>
</dbReference>
<dbReference type="WBParaSite" id="MBELARI_LOCUS498">
    <property type="protein sequence ID" value="MBELARI_LOCUS498"/>
    <property type="gene ID" value="MBELARI_LOCUS498"/>
</dbReference>
<dbReference type="Proteomes" id="UP000887575">
    <property type="component" value="Unassembled WGS sequence"/>
</dbReference>
<keyword evidence="5 10" id="KW-0547">Nucleotide-binding</keyword>
<dbReference type="InterPro" id="IPR000719">
    <property type="entry name" value="Prot_kinase_dom"/>
</dbReference>